<feature type="transmembrane region" description="Helical" evidence="1">
    <location>
        <begin position="162"/>
        <end position="180"/>
    </location>
</feature>
<evidence type="ECO:0000313" key="2">
    <source>
        <dbReference type="EMBL" id="CAK0816916.1"/>
    </source>
</evidence>
<keyword evidence="3" id="KW-1185">Reference proteome</keyword>
<feature type="transmembrane region" description="Helical" evidence="1">
    <location>
        <begin position="57"/>
        <end position="80"/>
    </location>
</feature>
<dbReference type="EMBL" id="CAUYUJ010006313">
    <property type="protein sequence ID" value="CAK0816916.1"/>
    <property type="molecule type" value="Genomic_DNA"/>
</dbReference>
<sequence>MKNIHWCVSIGYVAIPVSSFLTMTMAREWSVRGADHIPSWILSMRWFKPVFGDGGINAHLLNVMLFVTFSLSMAIGGPIWAQLARTQQPRKLLAAGFLLQLPFILTILPAKPTVVSSLVLVFSSGLVSSCGLLFVVMNFMMSITGDLTQAALRMGNIEMARYCASWLAAAYVFLASPSSIEGTETVAMPIKIALVMLPLAMAVAGLMAVPGGLLLHAPGPYRDDMLPGWDLGKLGNRRRLSCGLASPTVLAASQRSRPAATSAGGSPTVGSRRSWCGSAAYLASCWPAESTPGGASSRRHCRLGARP</sequence>
<evidence type="ECO:0000256" key="1">
    <source>
        <dbReference type="SAM" id="Phobius"/>
    </source>
</evidence>
<keyword evidence="1" id="KW-1133">Transmembrane helix</keyword>
<feature type="transmembrane region" description="Helical" evidence="1">
    <location>
        <begin position="192"/>
        <end position="215"/>
    </location>
</feature>
<protein>
    <submittedName>
        <fullName evidence="2">Uncharacterized protein</fullName>
    </submittedName>
</protein>
<organism evidence="2 3">
    <name type="scientific">Prorocentrum cordatum</name>
    <dbReference type="NCBI Taxonomy" id="2364126"/>
    <lineage>
        <taxon>Eukaryota</taxon>
        <taxon>Sar</taxon>
        <taxon>Alveolata</taxon>
        <taxon>Dinophyceae</taxon>
        <taxon>Prorocentrales</taxon>
        <taxon>Prorocentraceae</taxon>
        <taxon>Prorocentrum</taxon>
    </lineage>
</organism>
<name>A0ABN9RD48_9DINO</name>
<reference evidence="2" key="1">
    <citation type="submission" date="2023-10" db="EMBL/GenBank/DDBJ databases">
        <authorList>
            <person name="Chen Y."/>
            <person name="Shah S."/>
            <person name="Dougan E. K."/>
            <person name="Thang M."/>
            <person name="Chan C."/>
        </authorList>
    </citation>
    <scope>NUCLEOTIDE SEQUENCE [LARGE SCALE GENOMIC DNA]</scope>
</reference>
<comment type="caution">
    <text evidence="2">The sequence shown here is derived from an EMBL/GenBank/DDBJ whole genome shotgun (WGS) entry which is preliminary data.</text>
</comment>
<keyword evidence="1" id="KW-0472">Membrane</keyword>
<proteinExistence type="predicted"/>
<keyword evidence="1" id="KW-0812">Transmembrane</keyword>
<feature type="transmembrane region" description="Helical" evidence="1">
    <location>
        <begin position="92"/>
        <end position="110"/>
    </location>
</feature>
<evidence type="ECO:0000313" key="3">
    <source>
        <dbReference type="Proteomes" id="UP001189429"/>
    </source>
</evidence>
<gene>
    <name evidence="2" type="ORF">PCOR1329_LOCUS19680</name>
</gene>
<dbReference type="Proteomes" id="UP001189429">
    <property type="component" value="Unassembled WGS sequence"/>
</dbReference>
<feature type="transmembrane region" description="Helical" evidence="1">
    <location>
        <begin position="116"/>
        <end position="141"/>
    </location>
</feature>
<accession>A0ABN9RD48</accession>